<dbReference type="InterPro" id="IPR054575">
    <property type="entry name" value="At5g48480-like_C"/>
</dbReference>
<accession>A0A2Z7CX10</accession>
<proteinExistence type="predicted"/>
<dbReference type="PANTHER" id="PTHR34109:SF1">
    <property type="entry name" value="VOC DOMAIN-CONTAINING PROTEIN"/>
    <property type="match status" value="1"/>
</dbReference>
<dbReference type="CDD" id="cd07246">
    <property type="entry name" value="VOC_like"/>
    <property type="match status" value="1"/>
</dbReference>
<dbReference type="Proteomes" id="UP000250235">
    <property type="component" value="Unassembled WGS sequence"/>
</dbReference>
<dbReference type="PANTHER" id="PTHR34109">
    <property type="entry name" value="BNAUNNG04460D PROTEIN-RELATED"/>
    <property type="match status" value="1"/>
</dbReference>
<evidence type="ECO:0000313" key="2">
    <source>
        <dbReference type="EMBL" id="KZV51652.1"/>
    </source>
</evidence>
<dbReference type="InterPro" id="IPR054576">
    <property type="entry name" value="At5g48480-like_N"/>
</dbReference>
<dbReference type="PROSITE" id="PS51819">
    <property type="entry name" value="VOC"/>
    <property type="match status" value="1"/>
</dbReference>
<dbReference type="InterPro" id="IPR037523">
    <property type="entry name" value="VOC_core"/>
</dbReference>
<dbReference type="InterPro" id="IPR029068">
    <property type="entry name" value="Glyas_Bleomycin-R_OHBP_Dase"/>
</dbReference>
<protein>
    <recommendedName>
        <fullName evidence="1">VOC domain-containing protein</fullName>
    </recommendedName>
</protein>
<reference evidence="2 3" key="1">
    <citation type="journal article" date="2015" name="Proc. Natl. Acad. Sci. U.S.A.">
        <title>The resurrection genome of Boea hygrometrica: A blueprint for survival of dehydration.</title>
        <authorList>
            <person name="Xiao L."/>
            <person name="Yang G."/>
            <person name="Zhang L."/>
            <person name="Yang X."/>
            <person name="Zhao S."/>
            <person name="Ji Z."/>
            <person name="Zhou Q."/>
            <person name="Hu M."/>
            <person name="Wang Y."/>
            <person name="Chen M."/>
            <person name="Xu Y."/>
            <person name="Jin H."/>
            <person name="Xiao X."/>
            <person name="Hu G."/>
            <person name="Bao F."/>
            <person name="Hu Y."/>
            <person name="Wan P."/>
            <person name="Li L."/>
            <person name="Deng X."/>
            <person name="Kuang T."/>
            <person name="Xiang C."/>
            <person name="Zhu J.K."/>
            <person name="Oliver M.J."/>
            <person name="He Y."/>
        </authorList>
    </citation>
    <scope>NUCLEOTIDE SEQUENCE [LARGE SCALE GENOMIC DNA]</scope>
    <source>
        <strain evidence="3">cv. XS01</strain>
    </source>
</reference>
<dbReference type="Gene3D" id="3.10.180.10">
    <property type="entry name" value="2,3-Dihydroxybiphenyl 1,2-Dioxygenase, domain 1"/>
    <property type="match status" value="1"/>
</dbReference>
<sequence>MAQEAQNGSKAAEVVFAAVKPWLVVEAPKANDAIQFYKAAFGAEEVSRVSHPKRKAEQEIPLVLSAELKLGSCSIVVSDLTDDSFDHVKTVVTGSVFCLETEEVEAAVSKAVTAGAVADGEVSEVEGACCSGRVGKVKDPYGNVWVICSPSKKSADVAA</sequence>
<dbReference type="EMBL" id="KQ991584">
    <property type="protein sequence ID" value="KZV51652.1"/>
    <property type="molecule type" value="Genomic_DNA"/>
</dbReference>
<evidence type="ECO:0000313" key="3">
    <source>
        <dbReference type="Proteomes" id="UP000250235"/>
    </source>
</evidence>
<feature type="domain" description="VOC" evidence="1">
    <location>
        <begin position="19"/>
        <end position="150"/>
    </location>
</feature>
<dbReference type="AlphaFoldDB" id="A0A2Z7CX10"/>
<dbReference type="SUPFAM" id="SSF54593">
    <property type="entry name" value="Glyoxalase/Bleomycin resistance protein/Dihydroxybiphenyl dioxygenase"/>
    <property type="match status" value="1"/>
</dbReference>
<dbReference type="Pfam" id="PF22656">
    <property type="entry name" value="At5g48480-like_N"/>
    <property type="match status" value="1"/>
</dbReference>
<keyword evidence="3" id="KW-1185">Reference proteome</keyword>
<dbReference type="Pfam" id="PF22650">
    <property type="entry name" value="At5g48480-like_C"/>
    <property type="match status" value="1"/>
</dbReference>
<name>A0A2Z7CX10_9LAMI</name>
<evidence type="ECO:0000259" key="1">
    <source>
        <dbReference type="PROSITE" id="PS51819"/>
    </source>
</evidence>
<gene>
    <name evidence="2" type="ORF">F511_29068</name>
</gene>
<dbReference type="OrthoDB" id="2013034at2759"/>
<organism evidence="2 3">
    <name type="scientific">Dorcoceras hygrometricum</name>
    <dbReference type="NCBI Taxonomy" id="472368"/>
    <lineage>
        <taxon>Eukaryota</taxon>
        <taxon>Viridiplantae</taxon>
        <taxon>Streptophyta</taxon>
        <taxon>Embryophyta</taxon>
        <taxon>Tracheophyta</taxon>
        <taxon>Spermatophyta</taxon>
        <taxon>Magnoliopsida</taxon>
        <taxon>eudicotyledons</taxon>
        <taxon>Gunneridae</taxon>
        <taxon>Pentapetalae</taxon>
        <taxon>asterids</taxon>
        <taxon>lamiids</taxon>
        <taxon>Lamiales</taxon>
        <taxon>Gesneriaceae</taxon>
        <taxon>Didymocarpoideae</taxon>
        <taxon>Trichosporeae</taxon>
        <taxon>Loxocarpinae</taxon>
        <taxon>Dorcoceras</taxon>
    </lineage>
</organism>